<dbReference type="RefSeq" id="WP_055302684.1">
    <property type="nucleotide sequence ID" value="NZ_CYYR01000022.1"/>
</dbReference>
<feature type="domain" description="HTH cro/C1-type" evidence="1">
    <location>
        <begin position="10"/>
        <end position="63"/>
    </location>
</feature>
<accession>A0A174E5F2</accession>
<dbReference type="AlphaFoldDB" id="A0A174E5F2"/>
<proteinExistence type="predicted"/>
<dbReference type="InterPro" id="IPR001387">
    <property type="entry name" value="Cro/C1-type_HTH"/>
</dbReference>
<dbReference type="Gene3D" id="1.10.260.40">
    <property type="entry name" value="lambda repressor-like DNA-binding domains"/>
    <property type="match status" value="1"/>
</dbReference>
<dbReference type="Gene3D" id="1.25.40.10">
    <property type="entry name" value="Tetratricopeptide repeat domain"/>
    <property type="match status" value="1"/>
</dbReference>
<evidence type="ECO:0000259" key="1">
    <source>
        <dbReference type="PROSITE" id="PS50943"/>
    </source>
</evidence>
<dbReference type="InterPro" id="IPR010982">
    <property type="entry name" value="Lambda_DNA-bd_dom_sf"/>
</dbReference>
<dbReference type="CDD" id="cd00093">
    <property type="entry name" value="HTH_XRE"/>
    <property type="match status" value="1"/>
</dbReference>
<dbReference type="EMBL" id="CYYR01000022">
    <property type="protein sequence ID" value="CUO31505.1"/>
    <property type="molecule type" value="Genomic_DNA"/>
</dbReference>
<reference evidence="2 3" key="1">
    <citation type="submission" date="2015-09" db="EMBL/GenBank/DDBJ databases">
        <authorList>
            <consortium name="Pathogen Informatics"/>
        </authorList>
    </citation>
    <scope>NUCLEOTIDE SEQUENCE [LARGE SCALE GENOMIC DNA]</scope>
    <source>
        <strain evidence="2 3">2789STDY5608835</strain>
    </source>
</reference>
<dbReference type="PROSITE" id="PS50943">
    <property type="entry name" value="HTH_CROC1"/>
    <property type="match status" value="1"/>
</dbReference>
<organism evidence="2 3">
    <name type="scientific">Roseburia inulinivorans</name>
    <dbReference type="NCBI Taxonomy" id="360807"/>
    <lineage>
        <taxon>Bacteria</taxon>
        <taxon>Bacillati</taxon>
        <taxon>Bacillota</taxon>
        <taxon>Clostridia</taxon>
        <taxon>Lachnospirales</taxon>
        <taxon>Lachnospiraceae</taxon>
        <taxon>Roseburia</taxon>
    </lineage>
</organism>
<evidence type="ECO:0000313" key="2">
    <source>
        <dbReference type="EMBL" id="CUO31505.1"/>
    </source>
</evidence>
<evidence type="ECO:0000313" key="3">
    <source>
        <dbReference type="Proteomes" id="UP000095395"/>
    </source>
</evidence>
<sequence>MANYKVGDIIRLTRKSVGMSQEEIAFLAELTPETISRIESGKHKITQNTYRKIMSILKRFSNQNYAICTGKDVGIIDEKKLLEEAEIKFEYKEAEKHLNNLKEQIGDNIIDLQYVLRAETLLDYYNHKIVAETMVKNLEEALKLTLVDWDIHSNFYMSENEVYPFTEQEILILMNLSGAYNECGNPEMSEKISNMILKCLNAEYLKSDETENLKLVIKRNLALACQHMKRYEDALSLLQEILKQAITLKYGLMVILALYDITWNMQKINEISGCEKYNWNEIKKKKLQVYYIAAARGDNYIKNLVAKSYRKLFDEDIEI</sequence>
<dbReference type="SMART" id="SM00530">
    <property type="entry name" value="HTH_XRE"/>
    <property type="match status" value="1"/>
</dbReference>
<dbReference type="SUPFAM" id="SSF47413">
    <property type="entry name" value="lambda repressor-like DNA-binding domains"/>
    <property type="match status" value="1"/>
</dbReference>
<dbReference type="Pfam" id="PF01381">
    <property type="entry name" value="HTH_3"/>
    <property type="match status" value="1"/>
</dbReference>
<protein>
    <submittedName>
        <fullName evidence="2">Transcriptional regulator, y4mF family</fullName>
    </submittedName>
</protein>
<dbReference type="InterPro" id="IPR011990">
    <property type="entry name" value="TPR-like_helical_dom_sf"/>
</dbReference>
<dbReference type="GO" id="GO:0003677">
    <property type="term" value="F:DNA binding"/>
    <property type="evidence" value="ECO:0007669"/>
    <property type="project" value="InterPro"/>
</dbReference>
<gene>
    <name evidence="2" type="ORF">ERS852392_02796</name>
</gene>
<dbReference type="SUPFAM" id="SSF48452">
    <property type="entry name" value="TPR-like"/>
    <property type="match status" value="1"/>
</dbReference>
<name>A0A174E5F2_9FIRM</name>
<dbReference type="Proteomes" id="UP000095395">
    <property type="component" value="Unassembled WGS sequence"/>
</dbReference>